<keyword evidence="3" id="KW-1185">Reference proteome</keyword>
<comment type="similarity">
    <text evidence="1">Belongs to the LOR family.</text>
</comment>
<dbReference type="InterPro" id="IPR038595">
    <property type="entry name" value="LOR_sf"/>
</dbReference>
<dbReference type="InterPro" id="IPR007612">
    <property type="entry name" value="LOR"/>
</dbReference>
<dbReference type="Pfam" id="PF04525">
    <property type="entry name" value="LOR"/>
    <property type="match status" value="1"/>
</dbReference>
<organism evidence="2 3">
    <name type="scientific">Aspergillus avenaceus</name>
    <dbReference type="NCBI Taxonomy" id="36643"/>
    <lineage>
        <taxon>Eukaryota</taxon>
        <taxon>Fungi</taxon>
        <taxon>Dikarya</taxon>
        <taxon>Ascomycota</taxon>
        <taxon>Pezizomycotina</taxon>
        <taxon>Eurotiomycetes</taxon>
        <taxon>Eurotiomycetidae</taxon>
        <taxon>Eurotiales</taxon>
        <taxon>Aspergillaceae</taxon>
        <taxon>Aspergillus</taxon>
        <taxon>Aspergillus subgen. Circumdati</taxon>
    </lineage>
</organism>
<evidence type="ECO:0000313" key="2">
    <source>
        <dbReference type="EMBL" id="KAE8149386.1"/>
    </source>
</evidence>
<dbReference type="SUPFAM" id="SSF54518">
    <property type="entry name" value="Tubby C-terminal domain-like"/>
    <property type="match status" value="1"/>
</dbReference>
<protein>
    <submittedName>
        <fullName evidence="2">Tubby C-terminal-like domain-containing protein</fullName>
    </submittedName>
</protein>
<dbReference type="Gene3D" id="2.40.160.200">
    <property type="entry name" value="LURP1-related"/>
    <property type="match status" value="1"/>
</dbReference>
<name>A0A5N6TSQ5_ASPAV</name>
<sequence length="233" mass="26259">MTNTYRQSFQAPLNNVFNSRIRRALKAPERPIAIRKDHMTEAKSVLVVRPQGDAQSAVAYSIQDDDGITMFTASGRKFGDRSCREFRDSSGLPLFELHRKHWRNSWSVTLPGSSSARIAKISQRRNGIGNFYITFENAGAFACKDREDKELTLEIESHGNVLAMYDIVDGDRKVAEVRESIQHNEKLALVRRFPSTKHNYRPVLDVIITAEVDLSLIATVAVIISDAVFAANY</sequence>
<dbReference type="OrthoDB" id="97518at2759"/>
<evidence type="ECO:0000313" key="3">
    <source>
        <dbReference type="Proteomes" id="UP000325780"/>
    </source>
</evidence>
<gene>
    <name evidence="2" type="ORF">BDV25DRAFT_140833</name>
</gene>
<dbReference type="EMBL" id="ML742124">
    <property type="protein sequence ID" value="KAE8149386.1"/>
    <property type="molecule type" value="Genomic_DNA"/>
</dbReference>
<dbReference type="InterPro" id="IPR025659">
    <property type="entry name" value="Tubby-like_C"/>
</dbReference>
<dbReference type="AlphaFoldDB" id="A0A5N6TSQ5"/>
<proteinExistence type="inferred from homology"/>
<accession>A0A5N6TSQ5</accession>
<evidence type="ECO:0000256" key="1">
    <source>
        <dbReference type="ARBA" id="ARBA00005437"/>
    </source>
</evidence>
<dbReference type="Proteomes" id="UP000325780">
    <property type="component" value="Unassembled WGS sequence"/>
</dbReference>
<reference evidence="2 3" key="1">
    <citation type="submission" date="2019-04" db="EMBL/GenBank/DDBJ databases">
        <title>Friends and foes A comparative genomics study of 23 Aspergillus species from section Flavi.</title>
        <authorList>
            <consortium name="DOE Joint Genome Institute"/>
            <person name="Kjaerbolling I."/>
            <person name="Vesth T."/>
            <person name="Frisvad J.C."/>
            <person name="Nybo J.L."/>
            <person name="Theobald S."/>
            <person name="Kildgaard S."/>
            <person name="Isbrandt T."/>
            <person name="Kuo A."/>
            <person name="Sato A."/>
            <person name="Lyhne E.K."/>
            <person name="Kogle M.E."/>
            <person name="Wiebenga A."/>
            <person name="Kun R.S."/>
            <person name="Lubbers R.J."/>
            <person name="Makela M.R."/>
            <person name="Barry K."/>
            <person name="Chovatia M."/>
            <person name="Clum A."/>
            <person name="Daum C."/>
            <person name="Haridas S."/>
            <person name="He G."/>
            <person name="LaButti K."/>
            <person name="Lipzen A."/>
            <person name="Mondo S."/>
            <person name="Riley R."/>
            <person name="Salamov A."/>
            <person name="Simmons B.A."/>
            <person name="Magnuson J.K."/>
            <person name="Henrissat B."/>
            <person name="Mortensen U.H."/>
            <person name="Larsen T.O."/>
            <person name="Devries R.P."/>
            <person name="Grigoriev I.V."/>
            <person name="Machida M."/>
            <person name="Baker S.E."/>
            <person name="Andersen M.R."/>
        </authorList>
    </citation>
    <scope>NUCLEOTIDE SEQUENCE [LARGE SCALE GENOMIC DNA]</scope>
    <source>
        <strain evidence="2 3">IBT 18842</strain>
    </source>
</reference>